<name>A0A3M4KSB6_PSEA0</name>
<comment type="caution">
    <text evidence="1">The sequence shown here is derived from an EMBL/GenBank/DDBJ whole genome shotgun (WGS) entry which is preliminary data.</text>
</comment>
<evidence type="ECO:0000313" key="1">
    <source>
        <dbReference type="EMBL" id="RMQ32118.1"/>
    </source>
</evidence>
<accession>A0A3M4KSB6</accession>
<sequence>MMGWLTMLQGASRTSQQVSPNNFTNDLFPARQYEARQLVRIRLEVQVRDVGVVHRVVEQRCPVRLFADALQGLAVIVLAHLRVQCIVGGLQPALDLRVLDVVVRVALEPGAGRGRCIENRERTPGLKRHWHLAATLLVTQGRVLEVAQLGVDADCTQVADDCFNVVAVAVGEYFGFKAVRVTRFGEQRLGLGRVIVVDRGCAGVATELTGVAGDLQWFAFATDQLRGQTVTVDRIVDCLAYFQVFHRRVGAGGAARIQNQKADTHSRAAGDHQVGHGFEVFGLIRRYAPGPVDATGHQLGQTCFSIGNHAKIDVSDLRLALWAALKVIWVLVHLHAFTGSNGRHLVRPRANWFTAEACHPDLFEILFREHRHSVGKVFQRRRERLFQVQAYAVVTQFFGTLDPVDVLYRDHLGFGRYHVIEGEYHVICRERIAVVKLHALAQLEIDGGVVDLLPAGGEHGLVLAIVRVAIDQVVPDQATENHALAQVVVIGADVLRFAVGGVDQCVVGLASQGGKTAEQAQ</sequence>
<proteinExistence type="predicted"/>
<evidence type="ECO:0000313" key="2">
    <source>
        <dbReference type="Proteomes" id="UP000279553"/>
    </source>
</evidence>
<organism evidence="1 2">
    <name type="scientific">Pseudomonas amygdali pv. mori</name>
    <dbReference type="NCBI Taxonomy" id="34065"/>
    <lineage>
        <taxon>Bacteria</taxon>
        <taxon>Pseudomonadati</taxon>
        <taxon>Pseudomonadota</taxon>
        <taxon>Gammaproteobacteria</taxon>
        <taxon>Pseudomonadales</taxon>
        <taxon>Pseudomonadaceae</taxon>
        <taxon>Pseudomonas</taxon>
        <taxon>Pseudomonas amygdali</taxon>
    </lineage>
</organism>
<dbReference type="Proteomes" id="UP000279553">
    <property type="component" value="Unassembled WGS sequence"/>
</dbReference>
<gene>
    <name evidence="1" type="ORF">ALQ05_05538</name>
</gene>
<dbReference type="AlphaFoldDB" id="A0A3M4KSB6"/>
<dbReference type="EMBL" id="RBRD01000270">
    <property type="protein sequence ID" value="RMQ32118.1"/>
    <property type="molecule type" value="Genomic_DNA"/>
</dbReference>
<reference evidence="1 2" key="1">
    <citation type="submission" date="2018-08" db="EMBL/GenBank/DDBJ databases">
        <title>Recombination of ecologically and evolutionarily significant loci maintains genetic cohesion in the Pseudomonas syringae species complex.</title>
        <authorList>
            <person name="Dillon M."/>
            <person name="Thakur S."/>
            <person name="Almeida R.N.D."/>
            <person name="Weir B.S."/>
            <person name="Guttman D.S."/>
        </authorList>
    </citation>
    <scope>NUCLEOTIDE SEQUENCE [LARGE SCALE GENOMIC DNA]</scope>
    <source>
        <strain evidence="1 2">ICMP 535</strain>
    </source>
</reference>
<protein>
    <submittedName>
        <fullName evidence="1">Uncharacterized protein</fullName>
    </submittedName>
</protein>